<evidence type="ECO:0000259" key="1">
    <source>
        <dbReference type="Pfam" id="PF02627"/>
    </source>
</evidence>
<dbReference type="STRING" id="515897.SAMN05421849_0361"/>
<dbReference type="PANTHER" id="PTHR34846:SF10">
    <property type="entry name" value="CYTOPLASMIC PROTEIN"/>
    <property type="match status" value="1"/>
</dbReference>
<evidence type="ECO:0000313" key="3">
    <source>
        <dbReference type="Proteomes" id="UP000192455"/>
    </source>
</evidence>
<keyword evidence="2" id="KW-0560">Oxidoreductase</keyword>
<dbReference type="GO" id="GO:0051920">
    <property type="term" value="F:peroxiredoxin activity"/>
    <property type="evidence" value="ECO:0007669"/>
    <property type="project" value="InterPro"/>
</dbReference>
<dbReference type="InterPro" id="IPR004675">
    <property type="entry name" value="AhpD_core"/>
</dbReference>
<proteinExistence type="predicted"/>
<dbReference type="AlphaFoldDB" id="A0A1R3WCK5"/>
<dbReference type="EMBL" id="FTPS01000001">
    <property type="protein sequence ID" value="SIT75640.1"/>
    <property type="molecule type" value="Genomic_DNA"/>
</dbReference>
<dbReference type="RefSeq" id="WP_076646726.1">
    <property type="nucleotide sequence ID" value="NZ_FTPS01000001.1"/>
</dbReference>
<dbReference type="Pfam" id="PF02627">
    <property type="entry name" value="CMD"/>
    <property type="match status" value="1"/>
</dbReference>
<accession>A0A1R3WCK5</accession>
<dbReference type="Proteomes" id="UP000192455">
    <property type="component" value="Unassembled WGS sequence"/>
</dbReference>
<dbReference type="SUPFAM" id="SSF69118">
    <property type="entry name" value="AhpD-like"/>
    <property type="match status" value="1"/>
</dbReference>
<keyword evidence="2" id="KW-0575">Peroxidase</keyword>
<dbReference type="PANTHER" id="PTHR34846">
    <property type="entry name" value="4-CARBOXYMUCONOLACTONE DECARBOXYLASE FAMILY PROTEIN (AFU_ORTHOLOGUE AFUA_6G11590)"/>
    <property type="match status" value="1"/>
</dbReference>
<dbReference type="InterPro" id="IPR003779">
    <property type="entry name" value="CMD-like"/>
</dbReference>
<dbReference type="InterPro" id="IPR029032">
    <property type="entry name" value="AhpD-like"/>
</dbReference>
<dbReference type="OrthoDB" id="9801997at2"/>
<dbReference type="NCBIfam" id="TIGR00778">
    <property type="entry name" value="ahpD_dom"/>
    <property type="match status" value="1"/>
</dbReference>
<organism evidence="2 3">
    <name type="scientific">Pontibaca methylaminivorans</name>
    <dbReference type="NCBI Taxonomy" id="515897"/>
    <lineage>
        <taxon>Bacteria</taxon>
        <taxon>Pseudomonadati</taxon>
        <taxon>Pseudomonadota</taxon>
        <taxon>Alphaproteobacteria</taxon>
        <taxon>Rhodobacterales</taxon>
        <taxon>Roseobacteraceae</taxon>
        <taxon>Pontibaca</taxon>
    </lineage>
</organism>
<evidence type="ECO:0000313" key="2">
    <source>
        <dbReference type="EMBL" id="SIT75640.1"/>
    </source>
</evidence>
<name>A0A1R3WCK5_9RHOB</name>
<protein>
    <submittedName>
        <fullName evidence="2">Alkylhydroperoxidase AhpD family core domain-containing protein</fullName>
    </submittedName>
</protein>
<reference evidence="2 3" key="1">
    <citation type="submission" date="2017-01" db="EMBL/GenBank/DDBJ databases">
        <authorList>
            <person name="Mah S.A."/>
            <person name="Swanson W.J."/>
            <person name="Moy G.W."/>
            <person name="Vacquier V.D."/>
        </authorList>
    </citation>
    <scope>NUCLEOTIDE SEQUENCE [LARGE SCALE GENOMIC DNA]</scope>
    <source>
        <strain evidence="2 3">DSM 21219</strain>
    </source>
</reference>
<sequence>MKPRLDYFPKAPDQMKGLLAFNRSVEDSGLERGLLHLVKLRASQINGCSFCVDMHSREAREDGETEQRLHLVAAWRESPLFTPRERAALAWTEAVTRISEGGVPDDLFAATREHFPDAELVRLTMAVSVINVWNRLSVSFRAIHPVAEQPSGRAE</sequence>
<gene>
    <name evidence="2" type="ORF">SAMN05421849_0361</name>
</gene>
<feature type="domain" description="Carboxymuconolactone decarboxylase-like" evidence="1">
    <location>
        <begin position="14"/>
        <end position="94"/>
    </location>
</feature>
<dbReference type="Gene3D" id="1.20.1290.10">
    <property type="entry name" value="AhpD-like"/>
    <property type="match status" value="1"/>
</dbReference>
<keyword evidence="3" id="KW-1185">Reference proteome</keyword>